<sequence>MSINTRQKLVGTFQQKSRLEEAKYLANLEILRKSGNLPSGNRSSMYLYQMLSQTATYIQKFCFSYNRDPMLGKGSVALLHCTNCNTMLISNTIDYTLTWLHLAAAIAYWIQETLYSPSRAIVANATELAHGSGRANSGSDHGGTRDAVSGLGSSVQRAHYELRNLPNRASLRLGLGITKNPGSTSATAG</sequence>
<feature type="non-terminal residue" evidence="1">
    <location>
        <position position="189"/>
    </location>
</feature>
<evidence type="ECO:0000313" key="1">
    <source>
        <dbReference type="EMBL" id="KAJ2845503.1"/>
    </source>
</evidence>
<reference evidence="1" key="1">
    <citation type="submission" date="2022-07" db="EMBL/GenBank/DDBJ databases">
        <title>Phylogenomic reconstructions and comparative analyses of Kickxellomycotina fungi.</title>
        <authorList>
            <person name="Reynolds N.K."/>
            <person name="Stajich J.E."/>
            <person name="Barry K."/>
            <person name="Grigoriev I.V."/>
            <person name="Crous P."/>
            <person name="Smith M.E."/>
        </authorList>
    </citation>
    <scope>NUCLEOTIDE SEQUENCE</scope>
    <source>
        <strain evidence="1">NRRL 1566</strain>
    </source>
</reference>
<evidence type="ECO:0000313" key="2">
    <source>
        <dbReference type="Proteomes" id="UP001139887"/>
    </source>
</evidence>
<accession>A0A9W8I534</accession>
<proteinExistence type="predicted"/>
<keyword evidence="2" id="KW-1185">Reference proteome</keyword>
<dbReference type="AlphaFoldDB" id="A0A9W8I534"/>
<dbReference type="EMBL" id="JANBUW010000783">
    <property type="protein sequence ID" value="KAJ2845503.1"/>
    <property type="molecule type" value="Genomic_DNA"/>
</dbReference>
<comment type="caution">
    <text evidence="1">The sequence shown here is derived from an EMBL/GenBank/DDBJ whole genome shotgun (WGS) entry which is preliminary data.</text>
</comment>
<gene>
    <name evidence="1" type="ORF">IWW36_004756</name>
</gene>
<dbReference type="Proteomes" id="UP001139887">
    <property type="component" value="Unassembled WGS sequence"/>
</dbReference>
<protein>
    <submittedName>
        <fullName evidence="1">Uncharacterized protein</fullName>
    </submittedName>
</protein>
<dbReference type="OrthoDB" id="10020333at2759"/>
<name>A0A9W8I534_9FUNG</name>
<organism evidence="1 2">
    <name type="scientific">Coemansia brasiliensis</name>
    <dbReference type="NCBI Taxonomy" id="2650707"/>
    <lineage>
        <taxon>Eukaryota</taxon>
        <taxon>Fungi</taxon>
        <taxon>Fungi incertae sedis</taxon>
        <taxon>Zoopagomycota</taxon>
        <taxon>Kickxellomycotina</taxon>
        <taxon>Kickxellomycetes</taxon>
        <taxon>Kickxellales</taxon>
        <taxon>Kickxellaceae</taxon>
        <taxon>Coemansia</taxon>
    </lineage>
</organism>